<dbReference type="InterPro" id="IPR050483">
    <property type="entry name" value="CoA-transferase_III_domain"/>
</dbReference>
<dbReference type="EMBL" id="PVUE01000005">
    <property type="protein sequence ID" value="PRZ42531.1"/>
    <property type="molecule type" value="Genomic_DNA"/>
</dbReference>
<evidence type="ECO:0000313" key="2">
    <source>
        <dbReference type="EMBL" id="PRZ42531.1"/>
    </source>
</evidence>
<dbReference type="InterPro" id="IPR003673">
    <property type="entry name" value="CoA-Trfase_fam_III"/>
</dbReference>
<gene>
    <name evidence="2" type="ORF">CLV47_105153</name>
</gene>
<keyword evidence="1 2" id="KW-0808">Transferase</keyword>
<keyword evidence="3" id="KW-1185">Reference proteome</keyword>
<dbReference type="Pfam" id="PF02515">
    <property type="entry name" value="CoA_transf_3"/>
    <property type="match status" value="1"/>
</dbReference>
<dbReference type="PANTHER" id="PTHR48207">
    <property type="entry name" value="SUCCINATE--HYDROXYMETHYLGLUTARATE COA-TRANSFERASE"/>
    <property type="match status" value="1"/>
</dbReference>
<protein>
    <submittedName>
        <fullName evidence="2">Formyl-CoA transferase</fullName>
    </submittedName>
</protein>
<dbReference type="InterPro" id="IPR023606">
    <property type="entry name" value="CoA-Trfase_III_dom_1_sf"/>
</dbReference>
<dbReference type="Gene3D" id="3.30.1540.10">
    <property type="entry name" value="formyl-coa transferase, domain 3"/>
    <property type="match status" value="1"/>
</dbReference>
<dbReference type="GO" id="GO:0008410">
    <property type="term" value="F:CoA-transferase activity"/>
    <property type="evidence" value="ECO:0007669"/>
    <property type="project" value="TreeGrafter"/>
</dbReference>
<dbReference type="Proteomes" id="UP000237752">
    <property type="component" value="Unassembled WGS sequence"/>
</dbReference>
<evidence type="ECO:0000313" key="3">
    <source>
        <dbReference type="Proteomes" id="UP000237752"/>
    </source>
</evidence>
<sequence length="411" mass="44589">MVIESLPNKMLDGLVVIDLTRYIAGPYCTMLMADAGATVVKVEPSNGEDTRHLEPFLDTPGGEQISAYFLRMNRAKRSVALDLKHPRGLVVLERLIASADVLIENFRPGVMERLGLGAARVSELNPRVVYCSISGFGHSASPNRDRPAYNVVAEYEAGISVPKGPESIPGAVGPPVGDMFPSLHALSGILMALYRRNTTGHGERVDVAMYDSMLSLNELKISYAELYGKQWDPAAHPFYCPYGVFPVSDGFVCIDVTTDRQWKGYCEAIGQPDLYLLDGLSTGPERVARYEEVIREPLEKWFAGVSRDEAVEAMIARGVPAAVIRHPGEVLGSAQTAARGMRIRVDSGDGASVDTAGNPIKIGTSLDLTQVSAPRVGADTRWVAREIARLDDEQVDDLIKEGILTSSEGTK</sequence>
<name>A0A2T1A1P2_9ACTN</name>
<dbReference type="Gene3D" id="3.40.50.10540">
    <property type="entry name" value="Crotonobetainyl-coa:carnitine coa-transferase, domain 1"/>
    <property type="match status" value="1"/>
</dbReference>
<evidence type="ECO:0000256" key="1">
    <source>
        <dbReference type="ARBA" id="ARBA00022679"/>
    </source>
</evidence>
<comment type="caution">
    <text evidence="2">The sequence shown here is derived from an EMBL/GenBank/DDBJ whole genome shotgun (WGS) entry which is preliminary data.</text>
</comment>
<dbReference type="AlphaFoldDB" id="A0A2T1A1P2"/>
<proteinExistence type="predicted"/>
<dbReference type="PANTHER" id="PTHR48207:SF3">
    <property type="entry name" value="SUCCINATE--HYDROXYMETHYLGLUTARATE COA-TRANSFERASE"/>
    <property type="match status" value="1"/>
</dbReference>
<dbReference type="OrthoDB" id="9797653at2"/>
<accession>A0A2T1A1P2</accession>
<dbReference type="SUPFAM" id="SSF89796">
    <property type="entry name" value="CoA-transferase family III (CaiB/BaiF)"/>
    <property type="match status" value="1"/>
</dbReference>
<organism evidence="2 3">
    <name type="scientific">Antricoccus suffuscus</name>
    <dbReference type="NCBI Taxonomy" id="1629062"/>
    <lineage>
        <taxon>Bacteria</taxon>
        <taxon>Bacillati</taxon>
        <taxon>Actinomycetota</taxon>
        <taxon>Actinomycetes</taxon>
        <taxon>Geodermatophilales</taxon>
        <taxon>Antricoccaceae</taxon>
        <taxon>Antricoccus</taxon>
    </lineage>
</organism>
<dbReference type="InterPro" id="IPR044855">
    <property type="entry name" value="CoA-Trfase_III_dom3_sf"/>
</dbReference>
<dbReference type="RefSeq" id="WP_106348564.1">
    <property type="nucleotide sequence ID" value="NZ_PVUE01000005.1"/>
</dbReference>
<reference evidence="2 3" key="1">
    <citation type="submission" date="2018-03" db="EMBL/GenBank/DDBJ databases">
        <title>Genomic Encyclopedia of Archaeal and Bacterial Type Strains, Phase II (KMG-II): from individual species to whole genera.</title>
        <authorList>
            <person name="Goeker M."/>
        </authorList>
    </citation>
    <scope>NUCLEOTIDE SEQUENCE [LARGE SCALE GENOMIC DNA]</scope>
    <source>
        <strain evidence="2 3">DSM 100065</strain>
    </source>
</reference>